<evidence type="ECO:0000256" key="1">
    <source>
        <dbReference type="ARBA" id="ARBA00003159"/>
    </source>
</evidence>
<keyword evidence="8" id="KW-0813">Transport</keyword>
<organism evidence="10 11">
    <name type="scientific">Kingella pumchi</name>
    <dbReference type="NCBI Taxonomy" id="2779506"/>
    <lineage>
        <taxon>Bacteria</taxon>
        <taxon>Pseudomonadati</taxon>
        <taxon>Pseudomonadota</taxon>
        <taxon>Betaproteobacteria</taxon>
        <taxon>Neisseriales</taxon>
        <taxon>Neisseriaceae</taxon>
        <taxon>Kingella</taxon>
    </lineage>
</organism>
<dbReference type="InterPro" id="IPR043429">
    <property type="entry name" value="ArtM/GltK/GlnP/TcyL/YhdX-like"/>
</dbReference>
<evidence type="ECO:0000256" key="8">
    <source>
        <dbReference type="RuleBase" id="RU363032"/>
    </source>
</evidence>
<dbReference type="SUPFAM" id="SSF161098">
    <property type="entry name" value="MetI-like"/>
    <property type="match status" value="1"/>
</dbReference>
<dbReference type="CDD" id="cd06261">
    <property type="entry name" value="TM_PBP2"/>
    <property type="match status" value="1"/>
</dbReference>
<name>A0ABS9NKB5_9NEIS</name>
<evidence type="ECO:0000313" key="10">
    <source>
        <dbReference type="EMBL" id="MCG6503229.1"/>
    </source>
</evidence>
<dbReference type="InterPro" id="IPR035906">
    <property type="entry name" value="MetI-like_sf"/>
</dbReference>
<keyword evidence="7 8" id="KW-0472">Membrane</keyword>
<comment type="similarity">
    <text evidence="3">Belongs to the binding-protein-dependent transport system permease family. HisMQ subfamily.</text>
</comment>
<feature type="transmembrane region" description="Helical" evidence="8">
    <location>
        <begin position="114"/>
        <end position="132"/>
    </location>
</feature>
<proteinExistence type="inferred from homology"/>
<evidence type="ECO:0000259" key="9">
    <source>
        <dbReference type="PROSITE" id="PS50928"/>
    </source>
</evidence>
<keyword evidence="6 8" id="KW-1133">Transmembrane helix</keyword>
<evidence type="ECO:0000256" key="2">
    <source>
        <dbReference type="ARBA" id="ARBA00004651"/>
    </source>
</evidence>
<evidence type="ECO:0000256" key="3">
    <source>
        <dbReference type="ARBA" id="ARBA00010072"/>
    </source>
</evidence>
<dbReference type="Proteomes" id="UP001298424">
    <property type="component" value="Unassembled WGS sequence"/>
</dbReference>
<comment type="function">
    <text evidence="1">Part of the binding-protein-dependent transport system for glutamine; probably responsible for the translocation of the substrate across the membrane.</text>
</comment>
<evidence type="ECO:0000256" key="7">
    <source>
        <dbReference type="ARBA" id="ARBA00023136"/>
    </source>
</evidence>
<evidence type="ECO:0000313" key="11">
    <source>
        <dbReference type="Proteomes" id="UP001298424"/>
    </source>
</evidence>
<dbReference type="RefSeq" id="WP_238745356.1">
    <property type="nucleotide sequence ID" value="NZ_JAKOOW010000006.1"/>
</dbReference>
<keyword evidence="5" id="KW-0029">Amino-acid transport</keyword>
<protein>
    <submittedName>
        <fullName evidence="10">Amino acid ABC transporter permease</fullName>
    </submittedName>
</protein>
<dbReference type="EMBL" id="JAKOOW010000006">
    <property type="protein sequence ID" value="MCG6503229.1"/>
    <property type="molecule type" value="Genomic_DNA"/>
</dbReference>
<keyword evidence="4 8" id="KW-0812">Transmembrane</keyword>
<accession>A0ABS9NKB5</accession>
<dbReference type="Pfam" id="PF00528">
    <property type="entry name" value="BPD_transp_1"/>
    <property type="match status" value="1"/>
</dbReference>
<evidence type="ECO:0000256" key="4">
    <source>
        <dbReference type="ARBA" id="ARBA00022692"/>
    </source>
</evidence>
<feature type="transmembrane region" description="Helical" evidence="8">
    <location>
        <begin position="78"/>
        <end position="102"/>
    </location>
</feature>
<evidence type="ECO:0000256" key="6">
    <source>
        <dbReference type="ARBA" id="ARBA00022989"/>
    </source>
</evidence>
<gene>
    <name evidence="10" type="ORF">MB824_01780</name>
</gene>
<dbReference type="PROSITE" id="PS50928">
    <property type="entry name" value="ABC_TM1"/>
    <property type="match status" value="1"/>
</dbReference>
<reference evidence="10 11" key="1">
    <citation type="submission" date="2022-02" db="EMBL/GenBank/DDBJ databases">
        <title>Genome sequence data of Kingella unionensis sp. nov. strain CICC 24913 (CCUG 75125).</title>
        <authorList>
            <person name="Xiao M."/>
        </authorList>
    </citation>
    <scope>NUCLEOTIDE SEQUENCE [LARGE SCALE GENOMIC DNA]</scope>
    <source>
        <strain evidence="10 11">CICC 24913</strain>
    </source>
</reference>
<dbReference type="InterPro" id="IPR000515">
    <property type="entry name" value="MetI-like"/>
</dbReference>
<feature type="transmembrane region" description="Helical" evidence="8">
    <location>
        <begin position="20"/>
        <end position="43"/>
    </location>
</feature>
<evidence type="ECO:0000256" key="5">
    <source>
        <dbReference type="ARBA" id="ARBA00022970"/>
    </source>
</evidence>
<feature type="transmembrane region" description="Helical" evidence="8">
    <location>
        <begin position="218"/>
        <end position="239"/>
    </location>
</feature>
<comment type="subcellular location">
    <subcellularLocation>
        <location evidence="2 8">Cell membrane</location>
        <topology evidence="2 8">Multi-pass membrane protein</topology>
    </subcellularLocation>
</comment>
<dbReference type="PANTHER" id="PTHR30614">
    <property type="entry name" value="MEMBRANE COMPONENT OF AMINO ACID ABC TRANSPORTER"/>
    <property type="match status" value="1"/>
</dbReference>
<feature type="domain" description="ABC transmembrane type-1" evidence="9">
    <location>
        <begin position="19"/>
        <end position="236"/>
    </location>
</feature>
<dbReference type="Gene3D" id="1.10.3720.10">
    <property type="entry name" value="MetI-like"/>
    <property type="match status" value="1"/>
</dbReference>
<sequence length="248" mass="27875">MSDYFDLIYEYRWMFAKGILLTLGVSALSTLMGVVLGMVGALARLANAEKSAWPLRALTWLLRTVSGVYLWVFRGTPLFVQLFVWAYVWFPAFVHPDGGWILSGEEAKIFRQNYGPFLIGVLALGTNSGAYITEIFRAGIQSIDRGQMEAARSLGLSYGQAMRYIIVPQAVRRMLPPLGNEFITLLKDSSLVSTVALAELMSVYNAISGRFYIYKEPAYTVALLYLAMTSCLTILFAWLEKRYGGRRR</sequence>
<keyword evidence="11" id="KW-1185">Reference proteome</keyword>
<comment type="caution">
    <text evidence="10">The sequence shown here is derived from an EMBL/GenBank/DDBJ whole genome shotgun (WGS) entry which is preliminary data.</text>
</comment>
<dbReference type="PANTHER" id="PTHR30614:SF20">
    <property type="entry name" value="GLUTAMINE TRANSPORT SYSTEM PERMEASE PROTEIN GLNP"/>
    <property type="match status" value="1"/>
</dbReference>